<dbReference type="InterPro" id="IPR051315">
    <property type="entry name" value="Bact_Chemotaxis_CheA"/>
</dbReference>
<keyword evidence="4" id="KW-1185">Reference proteome</keyword>
<organism evidence="3 4">
    <name type="scientific">Streptomyces lonegramiae</name>
    <dbReference type="NCBI Taxonomy" id="3075524"/>
    <lineage>
        <taxon>Bacteria</taxon>
        <taxon>Bacillati</taxon>
        <taxon>Actinomycetota</taxon>
        <taxon>Actinomycetes</taxon>
        <taxon>Kitasatosporales</taxon>
        <taxon>Streptomycetaceae</taxon>
        <taxon>Streptomyces</taxon>
    </lineage>
</organism>
<feature type="non-terminal residue" evidence="3">
    <location>
        <position position="1"/>
    </location>
</feature>
<evidence type="ECO:0000313" key="3">
    <source>
        <dbReference type="EMBL" id="MDT0551071.1"/>
    </source>
</evidence>
<dbReference type="SUPFAM" id="SSF47226">
    <property type="entry name" value="Histidine-containing phosphotransfer domain, HPT domain"/>
    <property type="match status" value="1"/>
</dbReference>
<dbReference type="Gene3D" id="1.20.120.160">
    <property type="entry name" value="HPT domain"/>
    <property type="match status" value="1"/>
</dbReference>
<reference evidence="3" key="1">
    <citation type="submission" date="2024-05" db="EMBL/GenBank/DDBJ databases">
        <title>30 novel species of actinomycetes from the DSMZ collection.</title>
        <authorList>
            <person name="Nouioui I."/>
        </authorList>
    </citation>
    <scope>NUCLEOTIDE SEQUENCE</scope>
    <source>
        <strain evidence="3">DSM 41529</strain>
    </source>
</reference>
<dbReference type="PANTHER" id="PTHR43395">
    <property type="entry name" value="SENSOR HISTIDINE KINASE CHEA"/>
    <property type="match status" value="1"/>
</dbReference>
<sequence length="149" mass="16505">HEQLALLLEQLQGQHPLDESRAQIEAVRSYRQQAASTGEVAQGTVEEDRAAQDPELLEIFLEEGFDIIDSSAAALARWQAEPQGRQEVETLLRDLHTLKGGARMVEIAPIGDLAHELEFLFEGLSAGLLQPSPVLFTLLQKSHDRLAQM</sequence>
<dbReference type="PROSITE" id="PS50894">
    <property type="entry name" value="HPT"/>
    <property type="match status" value="1"/>
</dbReference>
<dbReference type="Proteomes" id="UP001180754">
    <property type="component" value="Unassembled WGS sequence"/>
</dbReference>
<dbReference type="EMBL" id="JAVRFD010000730">
    <property type="protein sequence ID" value="MDT0551071.1"/>
    <property type="molecule type" value="Genomic_DNA"/>
</dbReference>
<gene>
    <name evidence="3" type="ORF">RND15_51825</name>
</gene>
<proteinExistence type="predicted"/>
<dbReference type="InterPro" id="IPR008207">
    <property type="entry name" value="Sig_transdc_His_kin_Hpt_dom"/>
</dbReference>
<evidence type="ECO:0000259" key="2">
    <source>
        <dbReference type="PROSITE" id="PS50894"/>
    </source>
</evidence>
<accession>A0ABU2XYW4</accession>
<protein>
    <submittedName>
        <fullName evidence="3">Hpt domain-containing protein</fullName>
    </submittedName>
</protein>
<dbReference type="Pfam" id="PF01627">
    <property type="entry name" value="Hpt"/>
    <property type="match status" value="1"/>
</dbReference>
<evidence type="ECO:0000256" key="1">
    <source>
        <dbReference type="PROSITE-ProRule" id="PRU00110"/>
    </source>
</evidence>
<feature type="non-terminal residue" evidence="3">
    <location>
        <position position="149"/>
    </location>
</feature>
<evidence type="ECO:0000313" key="4">
    <source>
        <dbReference type="Proteomes" id="UP001180754"/>
    </source>
</evidence>
<dbReference type="PANTHER" id="PTHR43395:SF8">
    <property type="entry name" value="HISTIDINE KINASE"/>
    <property type="match status" value="1"/>
</dbReference>
<feature type="domain" description="HPt" evidence="2">
    <location>
        <begin position="49"/>
        <end position="149"/>
    </location>
</feature>
<dbReference type="CDD" id="cd00088">
    <property type="entry name" value="HPT"/>
    <property type="match status" value="1"/>
</dbReference>
<dbReference type="SMART" id="SM00073">
    <property type="entry name" value="HPT"/>
    <property type="match status" value="1"/>
</dbReference>
<keyword evidence="1" id="KW-0597">Phosphoprotein</keyword>
<comment type="caution">
    <text evidence="3">The sequence shown here is derived from an EMBL/GenBank/DDBJ whole genome shotgun (WGS) entry which is preliminary data.</text>
</comment>
<feature type="modified residue" description="Phosphohistidine" evidence="1">
    <location>
        <position position="96"/>
    </location>
</feature>
<name>A0ABU2XYW4_9ACTN</name>
<dbReference type="InterPro" id="IPR036641">
    <property type="entry name" value="HPT_dom_sf"/>
</dbReference>